<dbReference type="PANTHER" id="PTHR11727">
    <property type="entry name" value="DIMETHYLADENOSINE TRANSFERASE"/>
    <property type="match status" value="1"/>
</dbReference>
<feature type="binding site" evidence="7 8">
    <location>
        <position position="105"/>
    </location>
    <ligand>
        <name>S-adenosyl-L-methionine</name>
        <dbReference type="ChEBI" id="CHEBI:59789"/>
    </ligand>
</feature>
<dbReference type="RefSeq" id="WP_096686054.1">
    <property type="nucleotide sequence ID" value="NZ_AP014564.1"/>
</dbReference>
<evidence type="ECO:0000256" key="7">
    <source>
        <dbReference type="HAMAP-Rule" id="MF_00607"/>
    </source>
</evidence>
<dbReference type="PROSITE" id="PS51689">
    <property type="entry name" value="SAM_RNA_A_N6_MT"/>
    <property type="match status" value="1"/>
</dbReference>
<keyword evidence="5 7" id="KW-0949">S-adenosyl-L-methionine</keyword>
<proteinExistence type="inferred from homology"/>
<dbReference type="GO" id="GO:0052908">
    <property type="term" value="F:16S rRNA (adenine(1518)-N(6)/adenine(1519)-N(6))-dimethyltransferase activity"/>
    <property type="evidence" value="ECO:0007669"/>
    <property type="project" value="UniProtKB-EC"/>
</dbReference>
<sequence>MKYIKAKKYLGQHFLKDDTIAEKIVNSMSFCNYKKVIEVGAGMGVMTKYLLQRDVNLYVIELDVESVEYLTEKYESLVANIFNEDFLKFNLNDISKGEDFGLIGNYPYNISSQILFKLLEYKSQIPEMCGMFQKEVADRVVSKHGNKTYGILSVLIQAFYHVEYLFTVEPDSFYPIPKVRSAVIRLKRKENNKINCNEKLLFKVVKMSFNHRRKKLKNNLKPLFLSDALQTCIFADKRCEQLSVEDFITLTKIVEEDNPTILDSN</sequence>
<feature type="binding site" evidence="7 8">
    <location>
        <position position="61"/>
    </location>
    <ligand>
        <name>S-adenosyl-L-methionine</name>
        <dbReference type="ChEBI" id="CHEBI:59789"/>
    </ligand>
</feature>
<dbReference type="EC" id="2.1.1.182" evidence="7"/>
<keyword evidence="11" id="KW-1185">Reference proteome</keyword>
<evidence type="ECO:0000256" key="2">
    <source>
        <dbReference type="ARBA" id="ARBA00022552"/>
    </source>
</evidence>
<dbReference type="Gene3D" id="3.40.50.150">
    <property type="entry name" value="Vaccinia Virus protein VP39"/>
    <property type="match status" value="1"/>
</dbReference>
<comment type="catalytic activity">
    <reaction evidence="7">
        <text>adenosine(1518)/adenosine(1519) in 16S rRNA + 4 S-adenosyl-L-methionine = N(6)-dimethyladenosine(1518)/N(6)-dimethyladenosine(1519) in 16S rRNA + 4 S-adenosyl-L-homocysteine + 4 H(+)</text>
        <dbReference type="Rhea" id="RHEA:19609"/>
        <dbReference type="Rhea" id="RHEA-COMP:10232"/>
        <dbReference type="Rhea" id="RHEA-COMP:10233"/>
        <dbReference type="ChEBI" id="CHEBI:15378"/>
        <dbReference type="ChEBI" id="CHEBI:57856"/>
        <dbReference type="ChEBI" id="CHEBI:59789"/>
        <dbReference type="ChEBI" id="CHEBI:74411"/>
        <dbReference type="ChEBI" id="CHEBI:74493"/>
        <dbReference type="EC" id="2.1.1.182"/>
    </reaction>
</comment>
<feature type="binding site" evidence="7 8">
    <location>
        <position position="15"/>
    </location>
    <ligand>
        <name>S-adenosyl-L-methionine</name>
        <dbReference type="ChEBI" id="CHEBI:59789"/>
    </ligand>
</feature>
<evidence type="ECO:0000256" key="4">
    <source>
        <dbReference type="ARBA" id="ARBA00022679"/>
    </source>
</evidence>
<keyword evidence="1 7" id="KW-0963">Cytoplasm</keyword>
<dbReference type="InterPro" id="IPR020598">
    <property type="entry name" value="rRNA_Ade_methylase_Trfase_N"/>
</dbReference>
<dbReference type="InterPro" id="IPR020596">
    <property type="entry name" value="rRNA_Ade_Mease_Trfase_CS"/>
</dbReference>
<dbReference type="KEGG" id="ise:JBKA6_0772"/>
<dbReference type="InterPro" id="IPR029063">
    <property type="entry name" value="SAM-dependent_MTases_sf"/>
</dbReference>
<evidence type="ECO:0000256" key="8">
    <source>
        <dbReference type="PROSITE-ProRule" id="PRU01026"/>
    </source>
</evidence>
<organism evidence="10 11">
    <name type="scientific">Ichthyobacterium seriolicida</name>
    <dbReference type="NCBI Taxonomy" id="242600"/>
    <lineage>
        <taxon>Bacteria</taxon>
        <taxon>Pseudomonadati</taxon>
        <taxon>Bacteroidota</taxon>
        <taxon>Flavobacteriia</taxon>
        <taxon>Flavobacteriales</taxon>
        <taxon>Ichthyobacteriaceae</taxon>
        <taxon>Ichthyobacterium</taxon>
    </lineage>
</organism>
<protein>
    <recommendedName>
        <fullName evidence="7">Ribosomal RNA small subunit methyltransferase A</fullName>
        <ecNumber evidence="7">2.1.1.182</ecNumber>
    </recommendedName>
    <alternativeName>
        <fullName evidence="7">16S rRNA (adenine(1518)-N(6)/adenine(1519)-N(6))-dimethyltransferase</fullName>
    </alternativeName>
    <alternativeName>
        <fullName evidence="7">16S rRNA dimethyladenosine transferase</fullName>
    </alternativeName>
    <alternativeName>
        <fullName evidence="7">16S rRNA dimethylase</fullName>
    </alternativeName>
    <alternativeName>
        <fullName evidence="7">S-adenosylmethionine-6-N', N'-adenosyl(rRNA) dimethyltransferase</fullName>
    </alternativeName>
</protein>
<dbReference type="InterPro" id="IPR023165">
    <property type="entry name" value="rRNA_Ade_diMease-like_C"/>
</dbReference>
<feature type="binding site" evidence="7 8">
    <location>
        <position position="13"/>
    </location>
    <ligand>
        <name>S-adenosyl-L-methionine</name>
        <dbReference type="ChEBI" id="CHEBI:59789"/>
    </ligand>
</feature>
<feature type="domain" description="Ribosomal RNA adenine methylase transferase N-terminal" evidence="9">
    <location>
        <begin position="20"/>
        <end position="190"/>
    </location>
</feature>
<accession>A0A1J1DY52</accession>
<evidence type="ECO:0000256" key="5">
    <source>
        <dbReference type="ARBA" id="ARBA00022691"/>
    </source>
</evidence>
<dbReference type="GO" id="GO:0003723">
    <property type="term" value="F:RNA binding"/>
    <property type="evidence" value="ECO:0007669"/>
    <property type="project" value="UniProtKB-UniRule"/>
</dbReference>
<evidence type="ECO:0000259" key="9">
    <source>
        <dbReference type="SMART" id="SM00650"/>
    </source>
</evidence>
<dbReference type="PANTHER" id="PTHR11727:SF7">
    <property type="entry name" value="DIMETHYLADENOSINE TRANSFERASE-RELATED"/>
    <property type="match status" value="1"/>
</dbReference>
<keyword evidence="4 7" id="KW-0808">Transferase</keyword>
<dbReference type="SMART" id="SM00650">
    <property type="entry name" value="rADc"/>
    <property type="match status" value="1"/>
</dbReference>
<dbReference type="HAMAP" id="MF_00607">
    <property type="entry name" value="16SrRNA_methyltr_A"/>
    <property type="match status" value="1"/>
</dbReference>
<keyword evidence="3 7" id="KW-0489">Methyltransferase</keyword>
<dbReference type="Pfam" id="PF00398">
    <property type="entry name" value="RrnaAD"/>
    <property type="match status" value="1"/>
</dbReference>
<evidence type="ECO:0000313" key="10">
    <source>
        <dbReference type="EMBL" id="BAV94785.1"/>
    </source>
</evidence>
<feature type="binding site" evidence="7 8">
    <location>
        <position position="40"/>
    </location>
    <ligand>
        <name>S-adenosyl-L-methionine</name>
        <dbReference type="ChEBI" id="CHEBI:59789"/>
    </ligand>
</feature>
<evidence type="ECO:0000256" key="3">
    <source>
        <dbReference type="ARBA" id="ARBA00022603"/>
    </source>
</evidence>
<evidence type="ECO:0000313" key="11">
    <source>
        <dbReference type="Proteomes" id="UP000243197"/>
    </source>
</evidence>
<feature type="binding site" evidence="7 8">
    <location>
        <position position="85"/>
    </location>
    <ligand>
        <name>S-adenosyl-L-methionine</name>
        <dbReference type="ChEBI" id="CHEBI:59789"/>
    </ligand>
</feature>
<dbReference type="GO" id="GO:0005829">
    <property type="term" value="C:cytosol"/>
    <property type="evidence" value="ECO:0007669"/>
    <property type="project" value="TreeGrafter"/>
</dbReference>
<dbReference type="NCBIfam" id="TIGR00755">
    <property type="entry name" value="ksgA"/>
    <property type="match status" value="1"/>
</dbReference>
<keyword evidence="2 7" id="KW-0698">rRNA processing</keyword>
<dbReference type="SUPFAM" id="SSF53335">
    <property type="entry name" value="S-adenosyl-L-methionine-dependent methyltransferases"/>
    <property type="match status" value="1"/>
</dbReference>
<comment type="function">
    <text evidence="7">Specifically dimethylates two adjacent adenosines (A1518 and A1519) in the loop of a conserved hairpin near the 3'-end of 16S rRNA in the 30S particle. May play a critical role in biogenesis of 30S subunits.</text>
</comment>
<dbReference type="OrthoDB" id="9814755at2"/>
<dbReference type="InterPro" id="IPR001737">
    <property type="entry name" value="KsgA/Erm"/>
</dbReference>
<keyword evidence="6 7" id="KW-0694">RNA-binding</keyword>
<dbReference type="Gene3D" id="1.10.8.100">
    <property type="entry name" value="Ribosomal RNA adenine dimethylase-like, domain 2"/>
    <property type="match status" value="1"/>
</dbReference>
<evidence type="ECO:0000256" key="6">
    <source>
        <dbReference type="ARBA" id="ARBA00022884"/>
    </source>
</evidence>
<evidence type="ECO:0000256" key="1">
    <source>
        <dbReference type="ARBA" id="ARBA00022490"/>
    </source>
</evidence>
<dbReference type="AlphaFoldDB" id="A0A1J1DY52"/>
<dbReference type="EMBL" id="AP014564">
    <property type="protein sequence ID" value="BAV94785.1"/>
    <property type="molecule type" value="Genomic_DNA"/>
</dbReference>
<reference evidence="10 11" key="1">
    <citation type="submission" date="2014-03" db="EMBL/GenBank/DDBJ databases">
        <title>complete genome sequence of Flavobacteriaceae bacterium JBKA-6.</title>
        <authorList>
            <person name="Takano T."/>
            <person name="Nakamura Y."/>
            <person name="Takuma S."/>
            <person name="Yasuike M."/>
            <person name="Matsuyama T."/>
            <person name="Sakai T."/>
            <person name="Fujiwara A."/>
            <person name="Kimoto K."/>
            <person name="Fukuda Y."/>
            <person name="Kondo H."/>
            <person name="Hirono I."/>
            <person name="Nakayasu C."/>
        </authorList>
    </citation>
    <scope>NUCLEOTIDE SEQUENCE [LARGE SCALE GENOMIC DNA]</scope>
    <source>
        <strain evidence="10 11">JBKA-6</strain>
    </source>
</reference>
<comment type="subcellular location">
    <subcellularLocation>
        <location evidence="7">Cytoplasm</location>
    </subcellularLocation>
</comment>
<comment type="similarity">
    <text evidence="7">Belongs to the class I-like SAM-binding methyltransferase superfamily. rRNA adenine N(6)-methyltransferase family. RsmA subfamily.</text>
</comment>
<dbReference type="Proteomes" id="UP000243197">
    <property type="component" value="Chromosome"/>
</dbReference>
<dbReference type="InterPro" id="IPR011530">
    <property type="entry name" value="rRNA_adenine_dimethylase"/>
</dbReference>
<name>A0A1J1DY52_9FLAO</name>
<gene>
    <name evidence="7" type="primary">rsmA</name>
    <name evidence="7" type="synonym">ksgA</name>
    <name evidence="10" type="ORF">JBKA6_0772</name>
</gene>
<dbReference type="PROSITE" id="PS01131">
    <property type="entry name" value="RRNA_A_DIMETH"/>
    <property type="match status" value="1"/>
</dbReference>